<keyword evidence="2" id="KW-0808">Transferase</keyword>
<evidence type="ECO:0000256" key="1">
    <source>
        <dbReference type="ARBA" id="ARBA00009156"/>
    </source>
</evidence>
<dbReference type="KEGG" id="shj:SHELI_v1c09760"/>
<feature type="coiled-coil region" evidence="4">
    <location>
        <begin position="297"/>
        <end position="351"/>
    </location>
</feature>
<gene>
    <name evidence="6" type="primary">gntK</name>
    <name evidence="6" type="ORF">SHELI_v1c09760</name>
</gene>
<evidence type="ECO:0000313" key="6">
    <source>
        <dbReference type="EMBL" id="AOG60923.1"/>
    </source>
</evidence>
<evidence type="ECO:0000256" key="4">
    <source>
        <dbReference type="SAM" id="Coils"/>
    </source>
</evidence>
<evidence type="ECO:0000256" key="3">
    <source>
        <dbReference type="ARBA" id="ARBA00022777"/>
    </source>
</evidence>
<evidence type="ECO:0000259" key="5">
    <source>
        <dbReference type="Pfam" id="PF00370"/>
    </source>
</evidence>
<keyword evidence="3 6" id="KW-0418">Kinase</keyword>
<dbReference type="AlphaFoldDB" id="A0A1B3SLX6"/>
<dbReference type="GO" id="GO:0016301">
    <property type="term" value="F:kinase activity"/>
    <property type="evidence" value="ECO:0007669"/>
    <property type="project" value="UniProtKB-KW"/>
</dbReference>
<dbReference type="PANTHER" id="PTHR43095">
    <property type="entry name" value="SUGAR KINASE"/>
    <property type="match status" value="1"/>
</dbReference>
<comment type="similarity">
    <text evidence="1">Belongs to the FGGY kinase family.</text>
</comment>
<dbReference type="STRING" id="216938.SHELI_v1c09760"/>
<evidence type="ECO:0000313" key="7">
    <source>
        <dbReference type="Proteomes" id="UP000094378"/>
    </source>
</evidence>
<proteinExistence type="inferred from homology"/>
<dbReference type="EMBL" id="CP017015">
    <property type="protein sequence ID" value="AOG60923.1"/>
    <property type="molecule type" value="Genomic_DNA"/>
</dbReference>
<keyword evidence="4" id="KW-0175">Coiled coil</keyword>
<dbReference type="Gene3D" id="3.30.420.40">
    <property type="match status" value="1"/>
</dbReference>
<dbReference type="InterPro" id="IPR018484">
    <property type="entry name" value="FGGY_N"/>
</dbReference>
<dbReference type="PANTHER" id="PTHR43095:SF2">
    <property type="entry name" value="GLUCONOKINASE"/>
    <property type="match status" value="1"/>
</dbReference>
<keyword evidence="7" id="KW-1185">Reference proteome</keyword>
<dbReference type="GO" id="GO:0005975">
    <property type="term" value="P:carbohydrate metabolic process"/>
    <property type="evidence" value="ECO:0007669"/>
    <property type="project" value="InterPro"/>
</dbReference>
<dbReference type="RefSeq" id="WP_069117235.1">
    <property type="nucleotide sequence ID" value="NZ_CP017015.1"/>
</dbReference>
<dbReference type="Pfam" id="PF00370">
    <property type="entry name" value="FGGY_N"/>
    <property type="match status" value="1"/>
</dbReference>
<sequence length="452" mass="52822">MNIRKNIYVSIDLGTTFTKISVFSKSLKKMEENNFLTPYIKFGVFDIGDLERKLEMYLLNVIKNYGDFNINLTFTTAHNSLILLNENNQIIFAPMNILYEDFELLNVSLNDAIQLNKITGMIYGHHLPLAKLCFIKNDPNFKFVNKIHTLKSYLLKKIFNIDGIDYLEAAGLGLLDIEQKYWSKWCIENFLNFSYDVLLYKLPNLKTENEVFEIIWNNKTINITLGLVDGFAAHYYSKCVLNSDILSINIGTTSACRINTDSQIYNRDNFRMLTNFLKITGYANNNGGNNLYEYAKINNIEMNYNNFENAVKLIKKENFYYPNIYKERFYLEQKNEDLRKLKNENLSLESVSLGILFKIIYQSNLLLDLNNDVKVFVSGGFFNNVFLLKVLSSILKKDIYVCQDNISQLGAILYSWPDVKHHCQNNFEKIVYKKLFYINNLYEEWLKANNLS</sequence>
<evidence type="ECO:0000256" key="2">
    <source>
        <dbReference type="ARBA" id="ARBA00022679"/>
    </source>
</evidence>
<protein>
    <submittedName>
        <fullName evidence="6">Gluconokinase</fullName>
    </submittedName>
</protein>
<dbReference type="Proteomes" id="UP000094378">
    <property type="component" value="Chromosome"/>
</dbReference>
<accession>A0A1B3SLX6</accession>
<feature type="domain" description="Carbohydrate kinase FGGY N-terminal" evidence="5">
    <location>
        <begin position="7"/>
        <end position="215"/>
    </location>
</feature>
<dbReference type="InterPro" id="IPR050406">
    <property type="entry name" value="FGGY_Carb_Kinase"/>
</dbReference>
<reference evidence="6 7" key="1">
    <citation type="submission" date="2016-08" db="EMBL/GenBank/DDBJ databases">
        <title>Complete genome sequence of Spiroplasma helicoides TABS-2 (DSM 22551).</title>
        <authorList>
            <person name="Shen W.-Y."/>
            <person name="Lo W.-S."/>
            <person name="Lai Y.-C."/>
            <person name="Kuo C.-H."/>
        </authorList>
    </citation>
    <scope>NUCLEOTIDE SEQUENCE [LARGE SCALE GENOMIC DNA]</scope>
    <source>
        <strain evidence="6 7">TABS-2</strain>
    </source>
</reference>
<name>A0A1B3SLX6_9MOLU</name>
<dbReference type="InterPro" id="IPR043129">
    <property type="entry name" value="ATPase_NBD"/>
</dbReference>
<organism evidence="6 7">
    <name type="scientific">Spiroplasma helicoides</name>
    <dbReference type="NCBI Taxonomy" id="216938"/>
    <lineage>
        <taxon>Bacteria</taxon>
        <taxon>Bacillati</taxon>
        <taxon>Mycoplasmatota</taxon>
        <taxon>Mollicutes</taxon>
        <taxon>Entomoplasmatales</taxon>
        <taxon>Spiroplasmataceae</taxon>
        <taxon>Spiroplasma</taxon>
    </lineage>
</organism>
<dbReference type="SUPFAM" id="SSF53067">
    <property type="entry name" value="Actin-like ATPase domain"/>
    <property type="match status" value="2"/>
</dbReference>